<accession>A0A8H6YTZ3</accession>
<name>A0A8H6YTZ3_9AGAR</name>
<organism evidence="4 5">
    <name type="scientific">Mycena venus</name>
    <dbReference type="NCBI Taxonomy" id="2733690"/>
    <lineage>
        <taxon>Eukaryota</taxon>
        <taxon>Fungi</taxon>
        <taxon>Dikarya</taxon>
        <taxon>Basidiomycota</taxon>
        <taxon>Agaricomycotina</taxon>
        <taxon>Agaricomycetes</taxon>
        <taxon>Agaricomycetidae</taxon>
        <taxon>Agaricales</taxon>
        <taxon>Marasmiineae</taxon>
        <taxon>Mycenaceae</taxon>
        <taxon>Mycena</taxon>
    </lineage>
</organism>
<dbReference type="Proteomes" id="UP000620124">
    <property type="component" value="Unassembled WGS sequence"/>
</dbReference>
<keyword evidence="3" id="KW-0687">Ribonucleoprotein</keyword>
<proteinExistence type="inferred from homology"/>
<keyword evidence="5" id="KW-1185">Reference proteome</keyword>
<dbReference type="EMBL" id="JACAZI010000003">
    <property type="protein sequence ID" value="KAF7365177.1"/>
    <property type="molecule type" value="Genomic_DNA"/>
</dbReference>
<keyword evidence="2 4" id="KW-0689">Ribosomal protein</keyword>
<dbReference type="SUPFAM" id="SSF143034">
    <property type="entry name" value="L35p-like"/>
    <property type="match status" value="1"/>
</dbReference>
<dbReference type="InterPro" id="IPR001706">
    <property type="entry name" value="Ribosomal_bL35"/>
</dbReference>
<comment type="caution">
    <text evidence="4">The sequence shown here is derived from an EMBL/GenBank/DDBJ whole genome shotgun (WGS) entry which is preliminary data.</text>
</comment>
<evidence type="ECO:0000313" key="5">
    <source>
        <dbReference type="Proteomes" id="UP000620124"/>
    </source>
</evidence>
<evidence type="ECO:0000256" key="1">
    <source>
        <dbReference type="ARBA" id="ARBA00006598"/>
    </source>
</evidence>
<evidence type="ECO:0000256" key="3">
    <source>
        <dbReference type="ARBA" id="ARBA00023274"/>
    </source>
</evidence>
<protein>
    <submittedName>
        <fullName evidence="4">Ribosomal protein L35</fullName>
    </submittedName>
</protein>
<reference evidence="4" key="1">
    <citation type="submission" date="2020-05" db="EMBL/GenBank/DDBJ databases">
        <title>Mycena genomes resolve the evolution of fungal bioluminescence.</title>
        <authorList>
            <person name="Tsai I.J."/>
        </authorList>
    </citation>
    <scope>NUCLEOTIDE SEQUENCE</scope>
    <source>
        <strain evidence="4">CCC161011</strain>
    </source>
</reference>
<dbReference type="GO" id="GO:0006412">
    <property type="term" value="P:translation"/>
    <property type="evidence" value="ECO:0007669"/>
    <property type="project" value="InterPro"/>
</dbReference>
<dbReference type="Gene3D" id="4.10.410.60">
    <property type="match status" value="1"/>
</dbReference>
<dbReference type="PANTHER" id="PTHR33343">
    <property type="entry name" value="54S RIBOSOMAL PROTEIN BL35M"/>
    <property type="match status" value="1"/>
</dbReference>
<sequence>MFPNPFQLLSTARFCASQSLWTPRLFSTSAVLEAGYKMKSHSGAKKRWRSAPGLKSFKRGKAFRSHLNANKPPARLNRLGNTAYSTPTQTHKLRKLLLPYGSG</sequence>
<comment type="similarity">
    <text evidence="1">Belongs to the bacterial ribosomal protein bL35 family.</text>
</comment>
<gene>
    <name evidence="4" type="ORF">MVEN_00389300</name>
</gene>
<dbReference type="PANTHER" id="PTHR33343:SF1">
    <property type="entry name" value="LARGE RIBOSOMAL SUBUNIT PROTEIN BL35M"/>
    <property type="match status" value="1"/>
</dbReference>
<dbReference type="Pfam" id="PF01632">
    <property type="entry name" value="Ribosomal_L35p"/>
    <property type="match status" value="1"/>
</dbReference>
<dbReference type="AlphaFoldDB" id="A0A8H6YTZ3"/>
<dbReference type="InterPro" id="IPR037229">
    <property type="entry name" value="Ribosomal_bL35_sf"/>
</dbReference>
<evidence type="ECO:0000313" key="4">
    <source>
        <dbReference type="EMBL" id="KAF7365177.1"/>
    </source>
</evidence>
<dbReference type="InterPro" id="IPR021137">
    <property type="entry name" value="Ribosomal_bL35-like"/>
</dbReference>
<dbReference type="OrthoDB" id="162638at2759"/>
<evidence type="ECO:0000256" key="2">
    <source>
        <dbReference type="ARBA" id="ARBA00022980"/>
    </source>
</evidence>
<dbReference type="GO" id="GO:0015934">
    <property type="term" value="C:large ribosomal subunit"/>
    <property type="evidence" value="ECO:0007669"/>
    <property type="project" value="TreeGrafter"/>
</dbReference>
<dbReference type="GO" id="GO:0003735">
    <property type="term" value="F:structural constituent of ribosome"/>
    <property type="evidence" value="ECO:0007669"/>
    <property type="project" value="InterPro"/>
</dbReference>